<dbReference type="EMBL" id="CAJPVI010000029">
    <property type="protein sequence ID" value="CAG2153952.1"/>
    <property type="molecule type" value="Genomic_DNA"/>
</dbReference>
<dbReference type="PRINTS" id="PR00420">
    <property type="entry name" value="RNGMNOXGNASE"/>
</dbReference>
<gene>
    <name evidence="3" type="primary">dadA_2</name>
    <name evidence="3" type="ORF">LMG26411_04520</name>
</gene>
<dbReference type="PANTHER" id="PTHR13847:SF281">
    <property type="entry name" value="FAD DEPENDENT OXIDOREDUCTASE DOMAIN-CONTAINING PROTEIN"/>
    <property type="match status" value="1"/>
</dbReference>
<dbReference type="InterPro" id="IPR036188">
    <property type="entry name" value="FAD/NAD-bd_sf"/>
</dbReference>
<reference evidence="3 4" key="1">
    <citation type="submission" date="2021-03" db="EMBL/GenBank/DDBJ databases">
        <authorList>
            <person name="Peeters C."/>
        </authorList>
    </citation>
    <scope>NUCLEOTIDE SEQUENCE [LARGE SCALE GENOMIC DNA]</scope>
    <source>
        <strain evidence="3 4">LMG 26411</strain>
    </source>
</reference>
<evidence type="ECO:0000313" key="3">
    <source>
        <dbReference type="EMBL" id="CAG2153952.1"/>
    </source>
</evidence>
<comment type="caution">
    <text evidence="3">The sequence shown here is derived from an EMBL/GenBank/DDBJ whole genome shotgun (WGS) entry which is preliminary data.</text>
</comment>
<evidence type="ECO:0000259" key="2">
    <source>
        <dbReference type="Pfam" id="PF01266"/>
    </source>
</evidence>
<dbReference type="PANTHER" id="PTHR13847">
    <property type="entry name" value="SARCOSINE DEHYDROGENASE-RELATED"/>
    <property type="match status" value="1"/>
</dbReference>
<dbReference type="Gene3D" id="3.50.50.60">
    <property type="entry name" value="FAD/NAD(P)-binding domain"/>
    <property type="match status" value="1"/>
</dbReference>
<proteinExistence type="predicted"/>
<dbReference type="GO" id="GO:0016491">
    <property type="term" value="F:oxidoreductase activity"/>
    <property type="evidence" value="ECO:0007669"/>
    <property type="project" value="UniProtKB-KW"/>
</dbReference>
<dbReference type="EC" id="1.4.99.-" evidence="3"/>
<dbReference type="InterPro" id="IPR006311">
    <property type="entry name" value="TAT_signal"/>
</dbReference>
<dbReference type="InterPro" id="IPR006076">
    <property type="entry name" value="FAD-dep_OxRdtase"/>
</dbReference>
<dbReference type="PROSITE" id="PS51318">
    <property type="entry name" value="TAT"/>
    <property type="match status" value="1"/>
</dbReference>
<protein>
    <submittedName>
        <fullName evidence="3">D-amino acid dehydrogenase</fullName>
        <ecNumber evidence="3">1.4.99.-</ecNumber>
    </submittedName>
</protein>
<sequence length="496" mass="53774">MSTVLDTKQEEQGERAGMTRRTFVKGAAAAAVVVPAAVAMQSARTEPVEDGKERADLEKYRTLGGWVEKPDDMQPALEGDVSADVVIAGAGFAGLSAALELARQGAKVVVIEREFPGFGASGRNAGYLAGAMGLEYDLMFKGIGKEQATQIVRYYDDAVGFVEGKFKEHDIDCEYVQSGWIRAGVHPSQEKKIREEMQIGAEHGHKSEFLDQAQMRARGLPPAFLFGEYTPTGGTLHPGKYVMGLRRAALRAGVKLYENTPLLSYTEGPVIQVKTPRGSVSAPVLMFATNAYTPQLGLLANKVVPLQISAIETEPLSKAQLASLGWPRREGIITGHYSMESFRLTARNTIISTVKRIHYPYGSKTPNVPVYDQYRELRTNLHERLPILKDVALRHCWTGYVSAAGDALPVVGATGENKNIYYTAGCSGHGVASQSMVGHMIAQQIGGTEPPLLAALQHNTPSLPPEPFRWCLINGLLAGANTLDDRVNRKVRDAAA</sequence>
<dbReference type="RefSeq" id="WP_376989538.1">
    <property type="nucleotide sequence ID" value="NZ_CAJPVI010000029.1"/>
</dbReference>
<accession>A0ABN7Q235</accession>
<keyword evidence="4" id="KW-1185">Reference proteome</keyword>
<feature type="domain" description="FAD dependent oxidoreductase" evidence="2">
    <location>
        <begin position="84"/>
        <end position="443"/>
    </location>
</feature>
<name>A0ABN7Q235_9BURK</name>
<dbReference type="Gene3D" id="3.30.9.10">
    <property type="entry name" value="D-Amino Acid Oxidase, subunit A, domain 2"/>
    <property type="match status" value="1"/>
</dbReference>
<evidence type="ECO:0000256" key="1">
    <source>
        <dbReference type="ARBA" id="ARBA00023002"/>
    </source>
</evidence>
<dbReference type="Pfam" id="PF01266">
    <property type="entry name" value="DAO"/>
    <property type="match status" value="1"/>
</dbReference>
<dbReference type="Proteomes" id="UP000672657">
    <property type="component" value="Unassembled WGS sequence"/>
</dbReference>
<dbReference type="SUPFAM" id="SSF51905">
    <property type="entry name" value="FAD/NAD(P)-binding domain"/>
    <property type="match status" value="1"/>
</dbReference>
<keyword evidence="1 3" id="KW-0560">Oxidoreductase</keyword>
<evidence type="ECO:0000313" key="4">
    <source>
        <dbReference type="Proteomes" id="UP000672657"/>
    </source>
</evidence>
<organism evidence="3 4">
    <name type="scientific">Cupriavidus numazuensis</name>
    <dbReference type="NCBI Taxonomy" id="221992"/>
    <lineage>
        <taxon>Bacteria</taxon>
        <taxon>Pseudomonadati</taxon>
        <taxon>Pseudomonadota</taxon>
        <taxon>Betaproteobacteria</taxon>
        <taxon>Burkholderiales</taxon>
        <taxon>Burkholderiaceae</taxon>
        <taxon>Cupriavidus</taxon>
    </lineage>
</organism>